<organism evidence="2 3">
    <name type="scientific">Mola mola</name>
    <name type="common">Ocean sunfish</name>
    <name type="synonym">Tetraodon mola</name>
    <dbReference type="NCBI Taxonomy" id="94237"/>
    <lineage>
        <taxon>Eukaryota</taxon>
        <taxon>Metazoa</taxon>
        <taxon>Chordata</taxon>
        <taxon>Craniata</taxon>
        <taxon>Vertebrata</taxon>
        <taxon>Euteleostomi</taxon>
        <taxon>Actinopterygii</taxon>
        <taxon>Neopterygii</taxon>
        <taxon>Teleostei</taxon>
        <taxon>Neoteleostei</taxon>
        <taxon>Acanthomorphata</taxon>
        <taxon>Eupercaria</taxon>
        <taxon>Tetraodontiformes</taxon>
        <taxon>Molidae</taxon>
        <taxon>Mola</taxon>
    </lineage>
</organism>
<accession>A0A3Q3VN22</accession>
<dbReference type="InterPro" id="IPR009079">
    <property type="entry name" value="4_helix_cytokine-like_core"/>
</dbReference>
<sequence length="197" mass="21683">MAALGRGAPRPERSALVVDPQAQEIVQRSRSLTEKILLSIPDTHASCVRSEALQLNSSENAKLAMMALTIGIPSAPVLKVVSGNFPLEMCLRRMSEGLQLNRALLAAVSPHLENIEKVSELQADIRDLVIQINKMLKMIQGETVVQPTPTPVTLKLPGDYEVQVAAHLTLVQLRDFGQDMVRCLRILDQSNEDDTDR</sequence>
<reference evidence="2" key="1">
    <citation type="submission" date="2025-08" db="UniProtKB">
        <authorList>
            <consortium name="Ensembl"/>
        </authorList>
    </citation>
    <scope>IDENTIFICATION</scope>
</reference>
<evidence type="ECO:0008006" key="4">
    <source>
        <dbReference type="Google" id="ProtNLM"/>
    </source>
</evidence>
<dbReference type="Proteomes" id="UP000261620">
    <property type="component" value="Unplaced"/>
</dbReference>
<evidence type="ECO:0000256" key="1">
    <source>
        <dbReference type="ARBA" id="ARBA00007432"/>
    </source>
</evidence>
<dbReference type="PANTHER" id="PTHR10511">
    <property type="entry name" value="GRANULOCYTE COLONY-STIMULATING FACTOR"/>
    <property type="match status" value="1"/>
</dbReference>
<dbReference type="AlphaFoldDB" id="A0A3Q3VN22"/>
<dbReference type="GO" id="GO:0005576">
    <property type="term" value="C:extracellular region"/>
    <property type="evidence" value="ECO:0007669"/>
    <property type="project" value="InterPro"/>
</dbReference>
<evidence type="ECO:0000313" key="2">
    <source>
        <dbReference type="Ensembl" id="ENSMMOP00000003141.1"/>
    </source>
</evidence>
<dbReference type="GO" id="GO:0005125">
    <property type="term" value="F:cytokine activity"/>
    <property type="evidence" value="ECO:0007669"/>
    <property type="project" value="InterPro"/>
</dbReference>
<name>A0A3Q3VN22_MOLML</name>
<keyword evidence="3" id="KW-1185">Reference proteome</keyword>
<dbReference type="InterPro" id="IPR030474">
    <property type="entry name" value="IL-6/GCSF/MGF"/>
</dbReference>
<protein>
    <recommendedName>
        <fullName evidence="4">Colony stimulating factor 3 (granulocyte) a</fullName>
    </recommendedName>
</protein>
<dbReference type="GO" id="GO:0045639">
    <property type="term" value="P:positive regulation of myeloid cell differentiation"/>
    <property type="evidence" value="ECO:0007669"/>
    <property type="project" value="InterPro"/>
</dbReference>
<dbReference type="InterPro" id="IPR040117">
    <property type="entry name" value="GCSF/MGF"/>
</dbReference>
<dbReference type="Gene3D" id="1.20.1250.10">
    <property type="match status" value="1"/>
</dbReference>
<comment type="similarity">
    <text evidence="1">Belongs to the IL-6 superfamily.</text>
</comment>
<dbReference type="SMART" id="SM00126">
    <property type="entry name" value="IL6"/>
    <property type="match status" value="1"/>
</dbReference>
<dbReference type="PANTHER" id="PTHR10511:SF2">
    <property type="entry name" value="GRANULOCYTE COLONY-STIMULATING FACTOR"/>
    <property type="match status" value="1"/>
</dbReference>
<evidence type="ECO:0000313" key="3">
    <source>
        <dbReference type="Proteomes" id="UP000261620"/>
    </source>
</evidence>
<dbReference type="SUPFAM" id="SSF47266">
    <property type="entry name" value="4-helical cytokines"/>
    <property type="match status" value="1"/>
</dbReference>
<dbReference type="OMA" id="DTHKSCI"/>
<dbReference type="GO" id="GO:0006955">
    <property type="term" value="P:immune response"/>
    <property type="evidence" value="ECO:0007669"/>
    <property type="project" value="InterPro"/>
</dbReference>
<dbReference type="Ensembl" id="ENSMMOT00000003191.1">
    <property type="protein sequence ID" value="ENSMMOP00000003141.1"/>
    <property type="gene ID" value="ENSMMOG00000002518.1"/>
</dbReference>
<reference evidence="2" key="2">
    <citation type="submission" date="2025-09" db="UniProtKB">
        <authorList>
            <consortium name="Ensembl"/>
        </authorList>
    </citation>
    <scope>IDENTIFICATION</scope>
</reference>
<proteinExistence type="inferred from homology"/>
<dbReference type="STRING" id="94237.ENSMMOP00000003141"/>